<sequence length="287" mass="32796">MDLKKTGSSFMSNDKFPAFSVLLSVYKDEEPAFLDQALESIEDQTVKPNQIVAVVDGPIGSELDAVLKEHQNQNTDIYTIVRSPKNQGLGLALRMGTEYCKYDWIARMDSDDVSVPNRFELQLKAVVNNPQLAIVGGQIDEFTGEVNHITGKRLVPTGQEDIYQFVKWRSPFNHPSVMLNKKAILDVGNYQANGKLEDYFLWSKVIIEKYPVLNLSEVLVHMRVDTGMYGRRGEWANLKQIFKLRRMLYRGKLVSRREELTGDFVMVANVIVPAKLRELIYKKVLHK</sequence>
<keyword evidence="2 5" id="KW-0328">Glycosyltransferase</keyword>
<dbReference type="AlphaFoldDB" id="A0A1D7ZX52"/>
<evidence type="ECO:0000256" key="1">
    <source>
        <dbReference type="ARBA" id="ARBA00006739"/>
    </source>
</evidence>
<dbReference type="PATRIC" id="fig|1613.112.peg.1026"/>
<comment type="similarity">
    <text evidence="1">Belongs to the glycosyltransferase 2 family.</text>
</comment>
<dbReference type="Gene3D" id="3.90.550.10">
    <property type="entry name" value="Spore Coat Polysaccharide Biosynthesis Protein SpsA, Chain A"/>
    <property type="match status" value="1"/>
</dbReference>
<dbReference type="InterPro" id="IPR050834">
    <property type="entry name" value="Glycosyltransf_2"/>
</dbReference>
<dbReference type="Pfam" id="PF00535">
    <property type="entry name" value="Glycos_transf_2"/>
    <property type="match status" value="1"/>
</dbReference>
<evidence type="ECO:0000259" key="4">
    <source>
        <dbReference type="Pfam" id="PF00535"/>
    </source>
</evidence>
<dbReference type="PANTHER" id="PTHR43685">
    <property type="entry name" value="GLYCOSYLTRANSFERASE"/>
    <property type="match status" value="1"/>
</dbReference>
<evidence type="ECO:0000256" key="2">
    <source>
        <dbReference type="ARBA" id="ARBA00022676"/>
    </source>
</evidence>
<dbReference type="SUPFAM" id="SSF53448">
    <property type="entry name" value="Nucleotide-diphospho-sugar transferases"/>
    <property type="match status" value="1"/>
</dbReference>
<dbReference type="PANTHER" id="PTHR43685:SF5">
    <property type="entry name" value="GLYCOSYLTRANSFERASE EPSE-RELATED"/>
    <property type="match status" value="1"/>
</dbReference>
<reference evidence="5 6" key="1">
    <citation type="submission" date="2016-09" db="EMBL/GenBank/DDBJ databases">
        <title>Genome Sequence of the Lactobacillus fermentum strain NCC2970 (CNCM I-5068).</title>
        <authorList>
            <person name="Barretto C."/>
            <person name="Ngom-Bru C."/>
            <person name="Genevaz A."/>
            <person name="Fournier C."/>
            <person name="Moine D."/>
            <person name="Kassam M."/>
            <person name="Iltis A."/>
            <person name="Sagory-Zalkind P."/>
            <person name="Faucherand G."/>
            <person name="Descombes P."/>
            <person name="Duboux S."/>
        </authorList>
    </citation>
    <scope>NUCLEOTIDE SEQUENCE [LARGE SCALE GENOMIC DNA]</scope>
    <source>
        <strain evidence="5 6">NCC2970</strain>
    </source>
</reference>
<gene>
    <name evidence="5" type="ORF">LACFE_CDS0977</name>
</gene>
<proteinExistence type="inferred from homology"/>
<protein>
    <recommendedName>
        <fullName evidence="4">Glycosyltransferase 2-like domain-containing protein</fullName>
    </recommendedName>
</protein>
<organism evidence="5 6">
    <name type="scientific">Limosilactobacillus fermentum</name>
    <name type="common">Lactobacillus fermentum</name>
    <dbReference type="NCBI Taxonomy" id="1613"/>
    <lineage>
        <taxon>Bacteria</taxon>
        <taxon>Bacillati</taxon>
        <taxon>Bacillota</taxon>
        <taxon>Bacilli</taxon>
        <taxon>Lactobacillales</taxon>
        <taxon>Lactobacillaceae</taxon>
        <taxon>Limosilactobacillus</taxon>
    </lineage>
</organism>
<dbReference type="GO" id="GO:0016757">
    <property type="term" value="F:glycosyltransferase activity"/>
    <property type="evidence" value="ECO:0007669"/>
    <property type="project" value="UniProtKB-KW"/>
</dbReference>
<dbReference type="EMBL" id="CP017151">
    <property type="protein sequence ID" value="AOR74434.1"/>
    <property type="molecule type" value="Genomic_DNA"/>
</dbReference>
<evidence type="ECO:0000256" key="3">
    <source>
        <dbReference type="ARBA" id="ARBA00022679"/>
    </source>
</evidence>
<feature type="domain" description="Glycosyltransferase 2-like" evidence="4">
    <location>
        <begin position="20"/>
        <end position="185"/>
    </location>
</feature>
<dbReference type="InterPro" id="IPR029044">
    <property type="entry name" value="Nucleotide-diphossugar_trans"/>
</dbReference>
<evidence type="ECO:0000313" key="6">
    <source>
        <dbReference type="Proteomes" id="UP000094714"/>
    </source>
</evidence>
<name>A0A1D7ZX52_LIMFE</name>
<dbReference type="Proteomes" id="UP000094714">
    <property type="component" value="Chromosome"/>
</dbReference>
<accession>A0A1D7ZX52</accession>
<keyword evidence="3 5" id="KW-0808">Transferase</keyword>
<evidence type="ECO:0000313" key="5">
    <source>
        <dbReference type="EMBL" id="AOR74434.1"/>
    </source>
</evidence>
<dbReference type="InterPro" id="IPR001173">
    <property type="entry name" value="Glyco_trans_2-like"/>
</dbReference>